<dbReference type="RefSeq" id="WP_386375849.1">
    <property type="nucleotide sequence ID" value="NZ_JBHUMP010000024.1"/>
</dbReference>
<protein>
    <submittedName>
        <fullName evidence="1">STAS/SEC14 domain-containing protein</fullName>
    </submittedName>
</protein>
<organism evidence="1 2">
    <name type="scientific">Sulfitobacter aestuarii</name>
    <dbReference type="NCBI Taxonomy" id="2161676"/>
    <lineage>
        <taxon>Bacteria</taxon>
        <taxon>Pseudomonadati</taxon>
        <taxon>Pseudomonadota</taxon>
        <taxon>Alphaproteobacteria</taxon>
        <taxon>Rhodobacterales</taxon>
        <taxon>Roseobacteraceae</taxon>
        <taxon>Sulfitobacter</taxon>
    </lineage>
</organism>
<gene>
    <name evidence="1" type="ORF">ACFSUD_17770</name>
</gene>
<dbReference type="InterPro" id="IPR038396">
    <property type="entry name" value="SpoIIAA-like_sf"/>
</dbReference>
<evidence type="ECO:0000313" key="2">
    <source>
        <dbReference type="Proteomes" id="UP001597474"/>
    </source>
</evidence>
<dbReference type="Gene3D" id="3.40.50.10600">
    <property type="entry name" value="SpoIIaa-like domains"/>
    <property type="match status" value="1"/>
</dbReference>
<dbReference type="InterPro" id="IPR021866">
    <property type="entry name" value="SpoIIAA-like"/>
</dbReference>
<keyword evidence="2" id="KW-1185">Reference proteome</keyword>
<dbReference type="EMBL" id="JBHUMP010000024">
    <property type="protein sequence ID" value="MFD2741424.1"/>
    <property type="molecule type" value="Genomic_DNA"/>
</dbReference>
<accession>A0ABW5U6F2</accession>
<dbReference type="SUPFAM" id="SSF52091">
    <property type="entry name" value="SpoIIaa-like"/>
    <property type="match status" value="1"/>
</dbReference>
<proteinExistence type="predicted"/>
<name>A0ABW5U6F2_9RHOB</name>
<sequence length="127" mass="14035">MLILPAIAQVGTSRDDLLAYRVTGAISSAEMDQFAEHLNLVFDNHDRVDLLIIFDRYREAEGADLFDWEAIRSWFRAGSKVGRYVVVGDADHAGELLGGLSSILPVTPEIFDEEIAAWRALDARAAS</sequence>
<comment type="caution">
    <text evidence="1">The sequence shown here is derived from an EMBL/GenBank/DDBJ whole genome shotgun (WGS) entry which is preliminary data.</text>
</comment>
<dbReference type="InterPro" id="IPR036513">
    <property type="entry name" value="STAS_dom_sf"/>
</dbReference>
<evidence type="ECO:0000313" key="1">
    <source>
        <dbReference type="EMBL" id="MFD2741424.1"/>
    </source>
</evidence>
<dbReference type="Pfam" id="PF11964">
    <property type="entry name" value="SpoIIAA-like"/>
    <property type="match status" value="1"/>
</dbReference>
<dbReference type="Proteomes" id="UP001597474">
    <property type="component" value="Unassembled WGS sequence"/>
</dbReference>
<reference evidence="2" key="1">
    <citation type="journal article" date="2019" name="Int. J. Syst. Evol. Microbiol.">
        <title>The Global Catalogue of Microorganisms (GCM) 10K type strain sequencing project: providing services to taxonomists for standard genome sequencing and annotation.</title>
        <authorList>
            <consortium name="The Broad Institute Genomics Platform"/>
            <consortium name="The Broad Institute Genome Sequencing Center for Infectious Disease"/>
            <person name="Wu L."/>
            <person name="Ma J."/>
        </authorList>
    </citation>
    <scope>NUCLEOTIDE SEQUENCE [LARGE SCALE GENOMIC DNA]</scope>
    <source>
        <strain evidence="2">TISTR 2562</strain>
    </source>
</reference>